<proteinExistence type="predicted"/>
<accession>A0ABQ3VID0</accession>
<evidence type="ECO:0000313" key="2">
    <source>
        <dbReference type="EMBL" id="GHO85373.1"/>
    </source>
</evidence>
<dbReference type="Gene3D" id="3.40.630.30">
    <property type="match status" value="1"/>
</dbReference>
<dbReference type="PROSITE" id="PS51186">
    <property type="entry name" value="GNAT"/>
    <property type="match status" value="1"/>
</dbReference>
<dbReference type="Proteomes" id="UP000635565">
    <property type="component" value="Unassembled WGS sequence"/>
</dbReference>
<dbReference type="EMBL" id="BNJJ01000008">
    <property type="protein sequence ID" value="GHO85373.1"/>
    <property type="molecule type" value="Genomic_DNA"/>
</dbReference>
<comment type="caution">
    <text evidence="2">The sequence shown here is derived from an EMBL/GenBank/DDBJ whole genome shotgun (WGS) entry which is preliminary data.</text>
</comment>
<protein>
    <recommendedName>
        <fullName evidence="1">N-acetyltransferase domain-containing protein</fullName>
    </recommendedName>
</protein>
<keyword evidence="3" id="KW-1185">Reference proteome</keyword>
<dbReference type="InterPro" id="IPR000182">
    <property type="entry name" value="GNAT_dom"/>
</dbReference>
<reference evidence="2 3" key="1">
    <citation type="journal article" date="2021" name="Int. J. Syst. Evol. Microbiol.">
        <title>Reticulibacter mediterranei gen. nov., sp. nov., within the new family Reticulibacteraceae fam. nov., and Ktedonospora formicarum gen. nov., sp. nov., Ktedonobacter robiniae sp. nov., Dictyobacter formicarum sp. nov. and Dictyobacter arantiisoli sp. nov., belonging to the class Ktedonobacteria.</title>
        <authorList>
            <person name="Yabe S."/>
            <person name="Zheng Y."/>
            <person name="Wang C.M."/>
            <person name="Sakai Y."/>
            <person name="Abe K."/>
            <person name="Yokota A."/>
            <person name="Donadio S."/>
            <person name="Cavaletti L."/>
            <person name="Monciardini P."/>
        </authorList>
    </citation>
    <scope>NUCLEOTIDE SEQUENCE [LARGE SCALE GENOMIC DNA]</scope>
    <source>
        <strain evidence="2 3">SOSP1-9</strain>
    </source>
</reference>
<feature type="domain" description="N-acetyltransferase" evidence="1">
    <location>
        <begin position="18"/>
        <end position="163"/>
    </location>
</feature>
<dbReference type="InterPro" id="IPR016181">
    <property type="entry name" value="Acyl_CoA_acyltransferase"/>
</dbReference>
<evidence type="ECO:0000259" key="1">
    <source>
        <dbReference type="PROSITE" id="PS51186"/>
    </source>
</evidence>
<gene>
    <name evidence="2" type="ORF">KSZ_33790</name>
</gene>
<sequence>MDFSIEHLVKLENAMSDLVFIPLDAEEHSRYQDWFHDPDLARRINYPDTVWFDYVSTSPHVYTWMIYADVGPVGVIQFEKDHTRASFSIAVNPRLRGQGYGKRIMRAFLARPEVQAVACVHAGVEYDNQPSMRCLQSAGFTMLSPVPDEHGFIEFVYNVKKAPGDACQSEAHTA</sequence>
<organism evidence="2 3">
    <name type="scientific">Dictyobacter formicarum</name>
    <dbReference type="NCBI Taxonomy" id="2778368"/>
    <lineage>
        <taxon>Bacteria</taxon>
        <taxon>Bacillati</taxon>
        <taxon>Chloroflexota</taxon>
        <taxon>Ktedonobacteria</taxon>
        <taxon>Ktedonobacterales</taxon>
        <taxon>Dictyobacteraceae</taxon>
        <taxon>Dictyobacter</taxon>
    </lineage>
</organism>
<dbReference type="CDD" id="cd04301">
    <property type="entry name" value="NAT_SF"/>
    <property type="match status" value="1"/>
</dbReference>
<dbReference type="Pfam" id="PF00583">
    <property type="entry name" value="Acetyltransf_1"/>
    <property type="match status" value="1"/>
</dbReference>
<evidence type="ECO:0000313" key="3">
    <source>
        <dbReference type="Proteomes" id="UP000635565"/>
    </source>
</evidence>
<dbReference type="SUPFAM" id="SSF55729">
    <property type="entry name" value="Acyl-CoA N-acyltransferases (Nat)"/>
    <property type="match status" value="1"/>
</dbReference>
<name>A0ABQ3VID0_9CHLR</name>